<evidence type="ECO:0000259" key="4">
    <source>
        <dbReference type="Pfam" id="PF00128"/>
    </source>
</evidence>
<keyword evidence="2" id="KW-0479">Metal-binding</keyword>
<evidence type="ECO:0000256" key="2">
    <source>
        <dbReference type="ARBA" id="ARBA00022723"/>
    </source>
</evidence>
<sequence length="88" mass="9935">MQAGLPSWVHGGDFRGIIQRLDYIASLGVEVVFISPPFSHNGGYHGYCVADFTRPDVNFGSMDDFRELVHEVHARGMWLVFDVVINHM</sequence>
<accession>A0A0D3I616</accession>
<organism evidence="5 6">
    <name type="scientific">Emiliania huxleyi (strain CCMP1516)</name>
    <dbReference type="NCBI Taxonomy" id="280463"/>
    <lineage>
        <taxon>Eukaryota</taxon>
        <taxon>Haptista</taxon>
        <taxon>Haptophyta</taxon>
        <taxon>Prymnesiophyceae</taxon>
        <taxon>Isochrysidales</taxon>
        <taxon>Noelaerhabdaceae</taxon>
        <taxon>Emiliania</taxon>
    </lineage>
</organism>
<keyword evidence="6" id="KW-1185">Reference proteome</keyword>
<dbReference type="AlphaFoldDB" id="A0A0D3I616"/>
<protein>
    <recommendedName>
        <fullName evidence="4">Glycosyl hydrolase family 13 catalytic domain-containing protein</fullName>
    </recommendedName>
</protein>
<dbReference type="KEGG" id="ehx:EMIHUDRAFT_78440"/>
<dbReference type="HOGENOM" id="CLU_2475751_0_0_1"/>
<dbReference type="RefSeq" id="XP_005759130.1">
    <property type="nucleotide sequence ID" value="XM_005759073.1"/>
</dbReference>
<evidence type="ECO:0000313" key="6">
    <source>
        <dbReference type="Proteomes" id="UP000013827"/>
    </source>
</evidence>
<dbReference type="STRING" id="2903.R1CAR0"/>
<dbReference type="EnsemblProtists" id="EOD19783">
    <property type="protein sequence ID" value="EOD19783"/>
    <property type="gene ID" value="EMIHUDRAFT_78440"/>
</dbReference>
<comment type="cofactor">
    <cofactor evidence="1">
        <name>Ca(2+)</name>
        <dbReference type="ChEBI" id="CHEBI:29108"/>
    </cofactor>
</comment>
<reference evidence="6" key="1">
    <citation type="journal article" date="2013" name="Nature">
        <title>Pan genome of the phytoplankton Emiliania underpins its global distribution.</title>
        <authorList>
            <person name="Read B.A."/>
            <person name="Kegel J."/>
            <person name="Klute M.J."/>
            <person name="Kuo A."/>
            <person name="Lefebvre S.C."/>
            <person name="Maumus F."/>
            <person name="Mayer C."/>
            <person name="Miller J."/>
            <person name="Monier A."/>
            <person name="Salamov A."/>
            <person name="Young J."/>
            <person name="Aguilar M."/>
            <person name="Claverie J.M."/>
            <person name="Frickenhaus S."/>
            <person name="Gonzalez K."/>
            <person name="Herman E.K."/>
            <person name="Lin Y.C."/>
            <person name="Napier J."/>
            <person name="Ogata H."/>
            <person name="Sarno A.F."/>
            <person name="Shmutz J."/>
            <person name="Schroeder D."/>
            <person name="de Vargas C."/>
            <person name="Verret F."/>
            <person name="von Dassow P."/>
            <person name="Valentin K."/>
            <person name="Van de Peer Y."/>
            <person name="Wheeler G."/>
            <person name="Dacks J.B."/>
            <person name="Delwiche C.F."/>
            <person name="Dyhrman S.T."/>
            <person name="Glockner G."/>
            <person name="John U."/>
            <person name="Richards T."/>
            <person name="Worden A.Z."/>
            <person name="Zhang X."/>
            <person name="Grigoriev I.V."/>
            <person name="Allen A.E."/>
            <person name="Bidle K."/>
            <person name="Borodovsky M."/>
            <person name="Bowler C."/>
            <person name="Brownlee C."/>
            <person name="Cock J.M."/>
            <person name="Elias M."/>
            <person name="Gladyshev V.N."/>
            <person name="Groth M."/>
            <person name="Guda C."/>
            <person name="Hadaegh A."/>
            <person name="Iglesias-Rodriguez M.D."/>
            <person name="Jenkins J."/>
            <person name="Jones B.M."/>
            <person name="Lawson T."/>
            <person name="Leese F."/>
            <person name="Lindquist E."/>
            <person name="Lobanov A."/>
            <person name="Lomsadze A."/>
            <person name="Malik S.B."/>
            <person name="Marsh M.E."/>
            <person name="Mackinder L."/>
            <person name="Mock T."/>
            <person name="Mueller-Roeber B."/>
            <person name="Pagarete A."/>
            <person name="Parker M."/>
            <person name="Probert I."/>
            <person name="Quesneville H."/>
            <person name="Raines C."/>
            <person name="Rensing S.A."/>
            <person name="Riano-Pachon D.M."/>
            <person name="Richier S."/>
            <person name="Rokitta S."/>
            <person name="Shiraiwa Y."/>
            <person name="Soanes D.M."/>
            <person name="van der Giezen M."/>
            <person name="Wahlund T.M."/>
            <person name="Williams B."/>
            <person name="Wilson W."/>
            <person name="Wolfe G."/>
            <person name="Wurch L.L."/>
        </authorList>
    </citation>
    <scope>NUCLEOTIDE SEQUENCE</scope>
</reference>
<evidence type="ECO:0000256" key="1">
    <source>
        <dbReference type="ARBA" id="ARBA00001913"/>
    </source>
</evidence>
<dbReference type="Pfam" id="PF00128">
    <property type="entry name" value="Alpha-amylase"/>
    <property type="match status" value="1"/>
</dbReference>
<evidence type="ECO:0000256" key="3">
    <source>
        <dbReference type="ARBA" id="ARBA00022729"/>
    </source>
</evidence>
<dbReference type="PaxDb" id="2903-EOD06701"/>
<evidence type="ECO:0000313" key="5">
    <source>
        <dbReference type="EnsemblProtists" id="EOD06701"/>
    </source>
</evidence>
<name>A0A0D3I616_EMIH1</name>
<dbReference type="KEGG" id="ehx:EMIHUDRAFT_78765"/>
<reference evidence="5" key="2">
    <citation type="submission" date="2024-10" db="UniProtKB">
        <authorList>
            <consortium name="EnsemblProtists"/>
        </authorList>
    </citation>
    <scope>IDENTIFICATION</scope>
</reference>
<feature type="domain" description="Glycosyl hydrolase family 13 catalytic" evidence="4">
    <location>
        <begin position="12"/>
        <end position="88"/>
    </location>
</feature>
<dbReference type="Proteomes" id="UP000013827">
    <property type="component" value="Unassembled WGS sequence"/>
</dbReference>
<dbReference type="SUPFAM" id="SSF51445">
    <property type="entry name" value="(Trans)glycosidases"/>
    <property type="match status" value="1"/>
</dbReference>
<dbReference type="PANTHER" id="PTHR10357">
    <property type="entry name" value="ALPHA-AMYLASE FAMILY MEMBER"/>
    <property type="match status" value="1"/>
</dbReference>
<proteinExistence type="predicted"/>
<dbReference type="GeneID" id="17252852"/>
<dbReference type="Gene3D" id="3.20.20.80">
    <property type="entry name" value="Glycosidases"/>
    <property type="match status" value="1"/>
</dbReference>
<dbReference type="GO" id="GO:0005975">
    <property type="term" value="P:carbohydrate metabolic process"/>
    <property type="evidence" value="ECO:0007669"/>
    <property type="project" value="InterPro"/>
</dbReference>
<dbReference type="RefSeq" id="XP_005772212.1">
    <property type="nucleotide sequence ID" value="XM_005772155.1"/>
</dbReference>
<dbReference type="GeneID" id="17265330"/>
<dbReference type="InterPro" id="IPR006047">
    <property type="entry name" value="GH13_cat_dom"/>
</dbReference>
<keyword evidence="3" id="KW-0732">Signal</keyword>
<dbReference type="InterPro" id="IPR017853">
    <property type="entry name" value="GH"/>
</dbReference>
<dbReference type="EnsemblProtists" id="EOD06701">
    <property type="protein sequence ID" value="EOD06701"/>
    <property type="gene ID" value="EMIHUDRAFT_78765"/>
</dbReference>
<dbReference type="eggNOG" id="KOG0471">
    <property type="taxonomic scope" value="Eukaryota"/>
</dbReference>
<dbReference type="PANTHER" id="PTHR10357:SF215">
    <property type="entry name" value="ALPHA-AMYLASE 1"/>
    <property type="match status" value="1"/>
</dbReference>
<dbReference type="GO" id="GO:0046872">
    <property type="term" value="F:metal ion binding"/>
    <property type="evidence" value="ECO:0007669"/>
    <property type="project" value="UniProtKB-KW"/>
</dbReference>